<reference evidence="1" key="1">
    <citation type="journal article" date="2023" name="IScience">
        <title>Live-bearing cockroach genome reveals convergent evolutionary mechanisms linked to viviparity in insects and beyond.</title>
        <authorList>
            <person name="Fouks B."/>
            <person name="Harrison M.C."/>
            <person name="Mikhailova A.A."/>
            <person name="Marchal E."/>
            <person name="English S."/>
            <person name="Carruthers M."/>
            <person name="Jennings E.C."/>
            <person name="Chiamaka E.L."/>
            <person name="Frigard R.A."/>
            <person name="Pippel M."/>
            <person name="Attardo G.M."/>
            <person name="Benoit J.B."/>
            <person name="Bornberg-Bauer E."/>
            <person name="Tobe S.S."/>
        </authorList>
    </citation>
    <scope>NUCLEOTIDE SEQUENCE</scope>
    <source>
        <strain evidence="1">Stay&amp;Tobe</strain>
    </source>
</reference>
<accession>A0AAD8AGU5</accession>
<evidence type="ECO:0000313" key="1">
    <source>
        <dbReference type="EMBL" id="KAJ9598530.1"/>
    </source>
</evidence>
<sequence>MAEVSLISAAALLSHKYKSRQVSEVLQAKTLNYIVPLDVNKLAIPLARKRSVTAIGSLTKYASTKKLISKQRIQVPKPTSFLISQISLSYILKRCDCSN</sequence>
<name>A0AAD8AGU5_DIPPU</name>
<protein>
    <submittedName>
        <fullName evidence="1">Uncharacterized protein</fullName>
    </submittedName>
</protein>
<proteinExistence type="predicted"/>
<reference evidence="1" key="2">
    <citation type="submission" date="2023-05" db="EMBL/GenBank/DDBJ databases">
        <authorList>
            <person name="Fouks B."/>
        </authorList>
    </citation>
    <scope>NUCLEOTIDE SEQUENCE</scope>
    <source>
        <strain evidence="1">Stay&amp;Tobe</strain>
        <tissue evidence="1">Testes</tissue>
    </source>
</reference>
<dbReference type="Proteomes" id="UP001233999">
    <property type="component" value="Unassembled WGS sequence"/>
</dbReference>
<organism evidence="1 2">
    <name type="scientific">Diploptera punctata</name>
    <name type="common">Pacific beetle cockroach</name>
    <dbReference type="NCBI Taxonomy" id="6984"/>
    <lineage>
        <taxon>Eukaryota</taxon>
        <taxon>Metazoa</taxon>
        <taxon>Ecdysozoa</taxon>
        <taxon>Arthropoda</taxon>
        <taxon>Hexapoda</taxon>
        <taxon>Insecta</taxon>
        <taxon>Pterygota</taxon>
        <taxon>Neoptera</taxon>
        <taxon>Polyneoptera</taxon>
        <taxon>Dictyoptera</taxon>
        <taxon>Blattodea</taxon>
        <taxon>Blaberoidea</taxon>
        <taxon>Blaberidae</taxon>
        <taxon>Diplopterinae</taxon>
        <taxon>Diploptera</taxon>
    </lineage>
</organism>
<comment type="caution">
    <text evidence="1">The sequence shown here is derived from an EMBL/GenBank/DDBJ whole genome shotgun (WGS) entry which is preliminary data.</text>
</comment>
<feature type="non-terminal residue" evidence="1">
    <location>
        <position position="1"/>
    </location>
</feature>
<dbReference type="EMBL" id="JASPKZ010001211">
    <property type="protein sequence ID" value="KAJ9598530.1"/>
    <property type="molecule type" value="Genomic_DNA"/>
</dbReference>
<gene>
    <name evidence="1" type="ORF">L9F63_010787</name>
</gene>
<evidence type="ECO:0000313" key="2">
    <source>
        <dbReference type="Proteomes" id="UP001233999"/>
    </source>
</evidence>
<dbReference type="AlphaFoldDB" id="A0AAD8AGU5"/>
<keyword evidence="2" id="KW-1185">Reference proteome</keyword>